<dbReference type="SUPFAM" id="SSF52172">
    <property type="entry name" value="CheY-like"/>
    <property type="match status" value="1"/>
</dbReference>
<dbReference type="InterPro" id="IPR001789">
    <property type="entry name" value="Sig_transdc_resp-reg_receiver"/>
</dbReference>
<evidence type="ECO:0000256" key="8">
    <source>
        <dbReference type="PROSITE-ProRule" id="PRU00169"/>
    </source>
</evidence>
<dbReference type="InterPro" id="IPR001867">
    <property type="entry name" value="OmpR/PhoB-type_DNA-bd"/>
</dbReference>
<dbReference type="InterPro" id="IPR016032">
    <property type="entry name" value="Sig_transdc_resp-reg_C-effctor"/>
</dbReference>
<dbReference type="AlphaFoldDB" id="A0A1I6M8Y3"/>
<keyword evidence="3 8" id="KW-0597">Phosphoprotein</keyword>
<feature type="domain" description="Response regulatory" evidence="10">
    <location>
        <begin position="18"/>
        <end position="131"/>
    </location>
</feature>
<dbReference type="InterPro" id="IPR039420">
    <property type="entry name" value="WalR-like"/>
</dbReference>
<evidence type="ECO:0000256" key="3">
    <source>
        <dbReference type="ARBA" id="ARBA00022553"/>
    </source>
</evidence>
<dbReference type="Gene3D" id="3.40.50.2300">
    <property type="match status" value="1"/>
</dbReference>
<dbReference type="Proteomes" id="UP000199024">
    <property type="component" value="Unassembled WGS sequence"/>
</dbReference>
<proteinExistence type="predicted"/>
<keyword evidence="13" id="KW-1185">Reference proteome</keyword>
<organism evidence="12 13">
    <name type="scientific">Granulicella pectinivorans</name>
    <dbReference type="NCBI Taxonomy" id="474950"/>
    <lineage>
        <taxon>Bacteria</taxon>
        <taxon>Pseudomonadati</taxon>
        <taxon>Acidobacteriota</taxon>
        <taxon>Terriglobia</taxon>
        <taxon>Terriglobales</taxon>
        <taxon>Acidobacteriaceae</taxon>
        <taxon>Granulicella</taxon>
    </lineage>
</organism>
<dbReference type="STRING" id="474950.SAMN05421771_2059"/>
<dbReference type="GO" id="GO:0006355">
    <property type="term" value="P:regulation of DNA-templated transcription"/>
    <property type="evidence" value="ECO:0007669"/>
    <property type="project" value="InterPro"/>
</dbReference>
<keyword evidence="2" id="KW-0963">Cytoplasm</keyword>
<dbReference type="Gene3D" id="1.10.10.10">
    <property type="entry name" value="Winged helix-like DNA-binding domain superfamily/Winged helix DNA-binding domain"/>
    <property type="match status" value="1"/>
</dbReference>
<dbReference type="PANTHER" id="PTHR48111:SF39">
    <property type="entry name" value="TRANSCRIPTIONAL REGULATORY PROTEIN CPXR"/>
    <property type="match status" value="1"/>
</dbReference>
<evidence type="ECO:0000256" key="5">
    <source>
        <dbReference type="ARBA" id="ARBA00023015"/>
    </source>
</evidence>
<dbReference type="PANTHER" id="PTHR48111">
    <property type="entry name" value="REGULATOR OF RPOS"/>
    <property type="match status" value="1"/>
</dbReference>
<evidence type="ECO:0000259" key="10">
    <source>
        <dbReference type="PROSITE" id="PS50110"/>
    </source>
</evidence>
<keyword evidence="6 9" id="KW-0238">DNA-binding</keyword>
<dbReference type="CDD" id="cd00383">
    <property type="entry name" value="trans_reg_C"/>
    <property type="match status" value="1"/>
</dbReference>
<feature type="modified residue" description="4-aspartylphosphate" evidence="8">
    <location>
        <position position="67"/>
    </location>
</feature>
<keyword evidence="4" id="KW-0902">Two-component regulatory system</keyword>
<dbReference type="PROSITE" id="PS50110">
    <property type="entry name" value="RESPONSE_REGULATORY"/>
    <property type="match status" value="1"/>
</dbReference>
<dbReference type="EMBL" id="FOZL01000001">
    <property type="protein sequence ID" value="SFS12073.1"/>
    <property type="molecule type" value="Genomic_DNA"/>
</dbReference>
<evidence type="ECO:0000256" key="9">
    <source>
        <dbReference type="PROSITE-ProRule" id="PRU01091"/>
    </source>
</evidence>
<evidence type="ECO:0000313" key="13">
    <source>
        <dbReference type="Proteomes" id="UP000199024"/>
    </source>
</evidence>
<dbReference type="GO" id="GO:0032993">
    <property type="term" value="C:protein-DNA complex"/>
    <property type="evidence" value="ECO:0007669"/>
    <property type="project" value="TreeGrafter"/>
</dbReference>
<dbReference type="GO" id="GO:0000976">
    <property type="term" value="F:transcription cis-regulatory region binding"/>
    <property type="evidence" value="ECO:0007669"/>
    <property type="project" value="TreeGrafter"/>
</dbReference>
<feature type="DNA-binding region" description="OmpR/PhoB-type" evidence="9">
    <location>
        <begin position="144"/>
        <end position="243"/>
    </location>
</feature>
<protein>
    <submittedName>
        <fullName evidence="12">Two-component system, OmpR family, response regulator CpxR</fullName>
    </submittedName>
</protein>
<dbReference type="Pfam" id="PF00486">
    <property type="entry name" value="Trans_reg_C"/>
    <property type="match status" value="1"/>
</dbReference>
<keyword evidence="5" id="KW-0805">Transcription regulation</keyword>
<dbReference type="InterPro" id="IPR011006">
    <property type="entry name" value="CheY-like_superfamily"/>
</dbReference>
<evidence type="ECO:0000256" key="6">
    <source>
        <dbReference type="ARBA" id="ARBA00023125"/>
    </source>
</evidence>
<dbReference type="SUPFAM" id="SSF46894">
    <property type="entry name" value="C-terminal effector domain of the bipartite response regulators"/>
    <property type="match status" value="1"/>
</dbReference>
<accession>A0A1I6M8Y3</accession>
<dbReference type="OrthoDB" id="5242643at2"/>
<evidence type="ECO:0000256" key="4">
    <source>
        <dbReference type="ARBA" id="ARBA00023012"/>
    </source>
</evidence>
<name>A0A1I6M8Y3_9BACT</name>
<evidence type="ECO:0000313" key="12">
    <source>
        <dbReference type="EMBL" id="SFS12073.1"/>
    </source>
</evidence>
<dbReference type="GO" id="GO:0000156">
    <property type="term" value="F:phosphorelay response regulator activity"/>
    <property type="evidence" value="ECO:0007669"/>
    <property type="project" value="TreeGrafter"/>
</dbReference>
<evidence type="ECO:0000256" key="2">
    <source>
        <dbReference type="ARBA" id="ARBA00022490"/>
    </source>
</evidence>
<dbReference type="PROSITE" id="PS51755">
    <property type="entry name" value="OMPR_PHOB"/>
    <property type="match status" value="1"/>
</dbReference>
<dbReference type="GO" id="GO:0005829">
    <property type="term" value="C:cytosol"/>
    <property type="evidence" value="ECO:0007669"/>
    <property type="project" value="TreeGrafter"/>
</dbReference>
<dbReference type="SMART" id="SM00862">
    <property type="entry name" value="Trans_reg_C"/>
    <property type="match status" value="1"/>
</dbReference>
<reference evidence="12 13" key="1">
    <citation type="submission" date="2016-10" db="EMBL/GenBank/DDBJ databases">
        <authorList>
            <person name="de Groot N.N."/>
        </authorList>
    </citation>
    <scope>NUCLEOTIDE SEQUENCE [LARGE SCALE GENOMIC DNA]</scope>
    <source>
        <strain evidence="12 13">DSM 21001</strain>
    </source>
</reference>
<dbReference type="SMART" id="SM00448">
    <property type="entry name" value="REC"/>
    <property type="match status" value="1"/>
</dbReference>
<keyword evidence="7" id="KW-0804">Transcription</keyword>
<dbReference type="RefSeq" id="WP_089841723.1">
    <property type="nucleotide sequence ID" value="NZ_FOZL01000001.1"/>
</dbReference>
<evidence type="ECO:0000259" key="11">
    <source>
        <dbReference type="PROSITE" id="PS51755"/>
    </source>
</evidence>
<dbReference type="Gene3D" id="6.10.250.690">
    <property type="match status" value="1"/>
</dbReference>
<dbReference type="Pfam" id="PF00072">
    <property type="entry name" value="Response_reg"/>
    <property type="match status" value="1"/>
</dbReference>
<sequence length="251" mass="29037">MQENHNHDLSDHYIHSREILIVEDDVALCQMMTSFLAKHGWIVHVVHTGQQALETFRRSCLAMILLDIGLPDYSGFDLMREMHRFVDTPVIVISAHGEETDRIVGLELGADDYLAKPFSLRELLARMEAVARRSVSRSRLEFRLPPIVIDTFLIYTETREVFYGTTKLALSATEFQLLRFLLQRPYEVCSRELLVRTVLLRAYEPLDRSLDMHILRLRRKLKGLSKFRGGIRTVRSGGYMLALHPEKSIDI</sequence>
<gene>
    <name evidence="12" type="ORF">SAMN05421771_2059</name>
</gene>
<dbReference type="InterPro" id="IPR036388">
    <property type="entry name" value="WH-like_DNA-bd_sf"/>
</dbReference>
<feature type="domain" description="OmpR/PhoB-type" evidence="11">
    <location>
        <begin position="144"/>
        <end position="243"/>
    </location>
</feature>
<comment type="subcellular location">
    <subcellularLocation>
        <location evidence="1">Cytoplasm</location>
    </subcellularLocation>
</comment>
<evidence type="ECO:0000256" key="7">
    <source>
        <dbReference type="ARBA" id="ARBA00023163"/>
    </source>
</evidence>
<evidence type="ECO:0000256" key="1">
    <source>
        <dbReference type="ARBA" id="ARBA00004496"/>
    </source>
</evidence>